<name>A0AAN6WMF0_9PEZI</name>
<feature type="compositionally biased region" description="Low complexity" evidence="1">
    <location>
        <begin position="206"/>
        <end position="218"/>
    </location>
</feature>
<feature type="compositionally biased region" description="Polar residues" evidence="1">
    <location>
        <begin position="303"/>
        <end position="313"/>
    </location>
</feature>
<gene>
    <name evidence="2" type="ORF">QBC35DRAFT_477668</name>
</gene>
<dbReference type="AlphaFoldDB" id="A0AAN6WMF0"/>
<dbReference type="EMBL" id="MU864511">
    <property type="protein sequence ID" value="KAK4183991.1"/>
    <property type="molecule type" value="Genomic_DNA"/>
</dbReference>
<evidence type="ECO:0000313" key="3">
    <source>
        <dbReference type="Proteomes" id="UP001302126"/>
    </source>
</evidence>
<reference evidence="2" key="1">
    <citation type="journal article" date="2023" name="Mol. Phylogenet. Evol.">
        <title>Genome-scale phylogeny and comparative genomics of the fungal order Sordariales.</title>
        <authorList>
            <person name="Hensen N."/>
            <person name="Bonometti L."/>
            <person name="Westerberg I."/>
            <person name="Brannstrom I.O."/>
            <person name="Guillou S."/>
            <person name="Cros-Aarteil S."/>
            <person name="Calhoun S."/>
            <person name="Haridas S."/>
            <person name="Kuo A."/>
            <person name="Mondo S."/>
            <person name="Pangilinan J."/>
            <person name="Riley R."/>
            <person name="LaButti K."/>
            <person name="Andreopoulos B."/>
            <person name="Lipzen A."/>
            <person name="Chen C."/>
            <person name="Yan M."/>
            <person name="Daum C."/>
            <person name="Ng V."/>
            <person name="Clum A."/>
            <person name="Steindorff A."/>
            <person name="Ohm R.A."/>
            <person name="Martin F."/>
            <person name="Silar P."/>
            <person name="Natvig D.O."/>
            <person name="Lalanne C."/>
            <person name="Gautier V."/>
            <person name="Ament-Velasquez S.L."/>
            <person name="Kruys A."/>
            <person name="Hutchinson M.I."/>
            <person name="Powell A.J."/>
            <person name="Barry K."/>
            <person name="Miller A.N."/>
            <person name="Grigoriev I.V."/>
            <person name="Debuchy R."/>
            <person name="Gladieux P."/>
            <person name="Hiltunen Thoren M."/>
            <person name="Johannesson H."/>
        </authorList>
    </citation>
    <scope>NUCLEOTIDE SEQUENCE</scope>
    <source>
        <strain evidence="2">PSN309</strain>
    </source>
</reference>
<feature type="compositionally biased region" description="Low complexity" evidence="1">
    <location>
        <begin position="261"/>
        <end position="272"/>
    </location>
</feature>
<evidence type="ECO:0000313" key="2">
    <source>
        <dbReference type="EMBL" id="KAK4183991.1"/>
    </source>
</evidence>
<dbReference type="Proteomes" id="UP001302126">
    <property type="component" value="Unassembled WGS sequence"/>
</dbReference>
<accession>A0AAN6WMF0</accession>
<protein>
    <submittedName>
        <fullName evidence="2">Uncharacterized protein</fullName>
    </submittedName>
</protein>
<keyword evidence="3" id="KW-1185">Reference proteome</keyword>
<feature type="region of interest" description="Disordered" evidence="1">
    <location>
        <begin position="172"/>
        <end position="316"/>
    </location>
</feature>
<comment type="caution">
    <text evidence="2">The sequence shown here is derived from an EMBL/GenBank/DDBJ whole genome shotgun (WGS) entry which is preliminary data.</text>
</comment>
<feature type="compositionally biased region" description="Low complexity" evidence="1">
    <location>
        <begin position="227"/>
        <end position="238"/>
    </location>
</feature>
<proteinExistence type="predicted"/>
<organism evidence="2 3">
    <name type="scientific">Podospora australis</name>
    <dbReference type="NCBI Taxonomy" id="1536484"/>
    <lineage>
        <taxon>Eukaryota</taxon>
        <taxon>Fungi</taxon>
        <taxon>Dikarya</taxon>
        <taxon>Ascomycota</taxon>
        <taxon>Pezizomycotina</taxon>
        <taxon>Sordariomycetes</taxon>
        <taxon>Sordariomycetidae</taxon>
        <taxon>Sordariales</taxon>
        <taxon>Podosporaceae</taxon>
        <taxon>Podospora</taxon>
    </lineage>
</organism>
<reference evidence="2" key="2">
    <citation type="submission" date="2023-05" db="EMBL/GenBank/DDBJ databases">
        <authorList>
            <consortium name="Lawrence Berkeley National Laboratory"/>
            <person name="Steindorff A."/>
            <person name="Hensen N."/>
            <person name="Bonometti L."/>
            <person name="Westerberg I."/>
            <person name="Brannstrom I.O."/>
            <person name="Guillou S."/>
            <person name="Cros-Aarteil S."/>
            <person name="Calhoun S."/>
            <person name="Haridas S."/>
            <person name="Kuo A."/>
            <person name="Mondo S."/>
            <person name="Pangilinan J."/>
            <person name="Riley R."/>
            <person name="Labutti K."/>
            <person name="Andreopoulos B."/>
            <person name="Lipzen A."/>
            <person name="Chen C."/>
            <person name="Yanf M."/>
            <person name="Daum C."/>
            <person name="Ng V."/>
            <person name="Clum A."/>
            <person name="Ohm R."/>
            <person name="Martin F."/>
            <person name="Silar P."/>
            <person name="Natvig D."/>
            <person name="Lalanne C."/>
            <person name="Gautier V."/>
            <person name="Ament-Velasquez S.L."/>
            <person name="Kruys A."/>
            <person name="Hutchinson M.I."/>
            <person name="Powell A.J."/>
            <person name="Barry K."/>
            <person name="Miller A.N."/>
            <person name="Grigoriev I.V."/>
            <person name="Debuchy R."/>
            <person name="Gladieux P."/>
            <person name="Thoren M.H."/>
            <person name="Johannesson H."/>
        </authorList>
    </citation>
    <scope>NUCLEOTIDE SEQUENCE</scope>
    <source>
        <strain evidence="2">PSN309</strain>
    </source>
</reference>
<evidence type="ECO:0000256" key="1">
    <source>
        <dbReference type="SAM" id="MobiDB-lite"/>
    </source>
</evidence>
<sequence>MGALTVFDSCFGQSPSVNGQPKLQTFQAKLGMTTYDAGNANWASVLLFTFGTMGCGGRGGLLRMNGEAGSCLPEGDRNSPLSLVPKTTIIAEDIHFSMQFNIQFNIHFSIQFSIPFQHPAGPPQKYHRSTMYKHPHPNRSTGPFDWCRCGMPGGGQGMTCSHCRKTINRPIPDTRPFHDEPGMGQGPEPEPVGSPVGGLINTTYQGNHINVNNNNGHHSTYDITIHQQLQDQQPSYQQPDRAPSPYPNSPPQSDDDSLHGLQPFLPPRQELQPFPPPGRPEPHAQQQQSLRSPARVPQPTPSPSLSRQLQNQPRLPDAEHPVTLVATFAELRAQYTMVVLDVSLLFLYTFYFSTQWERLSFTTNFCPLSSYMSVKIGQDHASIDFVAMGTVSFSYSGQGTLSSPTNLRQL</sequence>